<protein>
    <submittedName>
        <fullName evidence="2">Uncharacterized protein</fullName>
    </submittedName>
</protein>
<dbReference type="EMBL" id="JJPL01000078">
    <property type="protein sequence ID" value="KKG64509.1"/>
    <property type="molecule type" value="Genomic_DNA"/>
</dbReference>
<dbReference type="AlphaFoldDB" id="A0A0F8HC68"/>
<evidence type="ECO:0000313" key="3">
    <source>
        <dbReference type="Proteomes" id="UP000034298"/>
    </source>
</evidence>
<dbReference type="Proteomes" id="UP000034424">
    <property type="component" value="Unassembled WGS sequence"/>
</dbReference>
<dbReference type="PATRIC" id="fig|2209.62.peg.45"/>
<gene>
    <name evidence="1" type="ORF">DU30_00205</name>
    <name evidence="2" type="ORF">DU67_07545</name>
</gene>
<accession>A0A0F8HC68</accession>
<evidence type="ECO:0000313" key="4">
    <source>
        <dbReference type="Proteomes" id="UP000034424"/>
    </source>
</evidence>
<dbReference type="EMBL" id="JJPC01000067">
    <property type="protein sequence ID" value="KKG34930.1"/>
    <property type="molecule type" value="Genomic_DNA"/>
</dbReference>
<dbReference type="Proteomes" id="UP000034298">
    <property type="component" value="Unassembled WGS sequence"/>
</dbReference>
<comment type="caution">
    <text evidence="2">The sequence shown here is derived from an EMBL/GenBank/DDBJ whole genome shotgun (WGS) entry which is preliminary data.</text>
</comment>
<evidence type="ECO:0000313" key="1">
    <source>
        <dbReference type="EMBL" id="KKG34930.1"/>
    </source>
</evidence>
<name>A0A0F8HC68_METMZ</name>
<proteinExistence type="predicted"/>
<sequence length="67" mass="7580">MSPCENYETENKAVTCLLTNENSNLQNIKKYVEGHREFLERTAKYGSIIDRGIASAFLRIAKGEVTL</sequence>
<organism evidence="2 4">
    <name type="scientific">Methanosarcina mazei</name>
    <name type="common">Methanosarcina frisia</name>
    <dbReference type="NCBI Taxonomy" id="2209"/>
    <lineage>
        <taxon>Archaea</taxon>
        <taxon>Methanobacteriati</taxon>
        <taxon>Methanobacteriota</taxon>
        <taxon>Stenosarchaea group</taxon>
        <taxon>Methanomicrobia</taxon>
        <taxon>Methanosarcinales</taxon>
        <taxon>Methanosarcinaceae</taxon>
        <taxon>Methanosarcina</taxon>
    </lineage>
</organism>
<reference evidence="3 4" key="1">
    <citation type="journal article" date="2015" name="ISME J.">
        <title>Genomic and phenotypic differentiation among Methanosarcina mazei populations from Columbia River sediment.</title>
        <authorList>
            <person name="Youngblut N.D."/>
            <person name="Wirth J.S."/>
            <person name="Henriksen J.R."/>
            <person name="Smith M."/>
            <person name="Simon H."/>
            <person name="Metcalf W.W."/>
            <person name="Whitaker R.J."/>
        </authorList>
    </citation>
    <scope>NUCLEOTIDE SEQUENCE [LARGE SCALE GENOMIC DNA]</scope>
    <source>
        <strain evidence="1 3">3.F.A.1B.1</strain>
        <strain evidence="2 4">3.F.T.2.1</strain>
    </source>
</reference>
<evidence type="ECO:0000313" key="2">
    <source>
        <dbReference type="EMBL" id="KKG64509.1"/>
    </source>
</evidence>